<dbReference type="EMBL" id="CP058322">
    <property type="protein sequence ID" value="QLD23488.1"/>
    <property type="molecule type" value="Genomic_DNA"/>
</dbReference>
<dbReference type="AlphaFoldDB" id="A0A1C5ADZ1"/>
<dbReference type="KEGG" id="mcab:HXZ27_04040"/>
<evidence type="ECO:0000313" key="4">
    <source>
        <dbReference type="Proteomes" id="UP000183585"/>
    </source>
</evidence>
<reference evidence="2 5" key="3">
    <citation type="submission" date="2020-07" db="EMBL/GenBank/DDBJ databases">
        <title>A bifunctional nitrone conjugated secondary metabolite targeting the ribosome.</title>
        <authorList>
            <person name="Limbrick E.M."/>
            <person name="Graf M."/>
            <person name="Derewacz D.K."/>
            <person name="Nguyen F."/>
            <person name="Spraggins J.M."/>
            <person name="Wieland M."/>
            <person name="Ynigez-Gutierrez A.E."/>
            <person name="Reisman B.J."/>
            <person name="Zinshteyn B."/>
            <person name="McCulloch K."/>
            <person name="Iverson T.M."/>
            <person name="Green R."/>
            <person name="Wilson D.N."/>
            <person name="Bachmann B.O."/>
        </authorList>
    </citation>
    <scope>NUCLEOTIDE SEQUENCE [LARGE SCALE GENOMIC DNA]</scope>
    <source>
        <strain evidence="5">aurantiaca</strain>
        <strain evidence="2">Aurantiaca</strain>
    </source>
</reference>
<dbReference type="Pfam" id="PF00483">
    <property type="entry name" value="NTP_transferase"/>
    <property type="match status" value="1"/>
</dbReference>
<dbReference type="InterPro" id="IPR005908">
    <property type="entry name" value="G1P_thy_trans_l"/>
</dbReference>
<sequence length="355" mass="38608">MKALVLAGGIGSRMRPITHTSAKQLIPVANKPVLFYGLEAIRDAGIREVGIIVGSTAPEIERAVGDGSQFGLKVTYLPQDAPRGLGHAVLIARDFLGDDDFVMYLGDNFVLGGINDAVERFRRERPHAQLMLTKVKDPHAFGIATMGPDGRVVDVEEKPRYPKSDLALVGVYVFSPVVHEAIAELKPSWRNELEITDAIQWLIDHDRRIESTIITGFWKDTGSLADMLEMNRFILESLDSEVSGEVSADTEITGRVVIGPGAVITGSRIIGPVVVGAGSIIRNSQLGPFTSIDCDCTVIDSEIEQSIVLRGAFIDGIGRIEWSMIGREARLTPGPRAPKTYRFVLGDHSEVRVGV</sequence>
<name>A0A1C5ADZ1_9ACTN</name>
<proteinExistence type="predicted"/>
<dbReference type="CDD" id="cd04189">
    <property type="entry name" value="G1P_TT_long"/>
    <property type="match status" value="1"/>
</dbReference>
<evidence type="ECO:0000313" key="2">
    <source>
        <dbReference type="EMBL" id="QLD23488.1"/>
    </source>
</evidence>
<dbReference type="EC" id="2.7.7.24" evidence="2"/>
<dbReference type="RefSeq" id="WP_074477009.1">
    <property type="nucleotide sequence ID" value="NZ_CP191867.1"/>
</dbReference>
<dbReference type="SUPFAM" id="SSF53448">
    <property type="entry name" value="Nucleotide-diphospho-sugar transferases"/>
    <property type="match status" value="1"/>
</dbReference>
<evidence type="ECO:0000313" key="5">
    <source>
        <dbReference type="Proteomes" id="UP000509335"/>
    </source>
</evidence>
<reference evidence="3" key="1">
    <citation type="submission" date="2016-06" db="EMBL/GenBank/DDBJ databases">
        <authorList>
            <person name="Kjaerup R.B."/>
            <person name="Dalgaard T.S."/>
            <person name="Juul-Madsen H.R."/>
        </authorList>
    </citation>
    <scope>NUCLEOTIDE SEQUENCE [LARGE SCALE GENOMIC DNA]</scope>
    <source>
        <strain evidence="3">DSM 43168</strain>
    </source>
</reference>
<keyword evidence="3" id="KW-0808">Transferase</keyword>
<dbReference type="Proteomes" id="UP000509335">
    <property type="component" value="Chromosome"/>
</dbReference>
<keyword evidence="4" id="KW-1185">Reference proteome</keyword>
<evidence type="ECO:0000259" key="1">
    <source>
        <dbReference type="Pfam" id="PF00483"/>
    </source>
</evidence>
<dbReference type="Gene3D" id="2.160.10.10">
    <property type="entry name" value="Hexapeptide repeat proteins"/>
    <property type="match status" value="1"/>
</dbReference>
<dbReference type="PANTHER" id="PTHR42883">
    <property type="entry name" value="GLUCOSE-1-PHOSPHATE THYMIDYLTRANSFERASE"/>
    <property type="match status" value="1"/>
</dbReference>
<dbReference type="GeneID" id="301309831"/>
<dbReference type="InterPro" id="IPR029044">
    <property type="entry name" value="Nucleotide-diphossugar_trans"/>
</dbReference>
<feature type="domain" description="Nucleotidyl transferase" evidence="1">
    <location>
        <begin position="2"/>
        <end position="236"/>
    </location>
</feature>
<gene>
    <name evidence="2" type="primary">evdS4</name>
    <name evidence="3" type="ORF">GA0070563_112235</name>
    <name evidence="2" type="ORF">HXZ27_04040</name>
</gene>
<dbReference type="InterPro" id="IPR005835">
    <property type="entry name" value="NTP_transferase_dom"/>
</dbReference>
<dbReference type="GO" id="GO:0008879">
    <property type="term" value="F:glucose-1-phosphate thymidylyltransferase activity"/>
    <property type="evidence" value="ECO:0007669"/>
    <property type="project" value="UniProtKB-EC"/>
</dbReference>
<dbReference type="EMBL" id="FMCT01000012">
    <property type="protein sequence ID" value="SCF43420.1"/>
    <property type="molecule type" value="Genomic_DNA"/>
</dbReference>
<dbReference type="Proteomes" id="UP000183585">
    <property type="component" value="Unassembled WGS sequence"/>
</dbReference>
<dbReference type="Gene3D" id="3.90.550.10">
    <property type="entry name" value="Spore Coat Polysaccharide Biosynthesis Protein SpsA, Chain A"/>
    <property type="match status" value="1"/>
</dbReference>
<dbReference type="NCBIfam" id="TIGR01208">
    <property type="entry name" value="rmlA_long"/>
    <property type="match status" value="1"/>
</dbReference>
<keyword evidence="2" id="KW-0548">Nucleotidyltransferase</keyword>
<organism evidence="3 4">
    <name type="scientific">Micromonospora carbonacea</name>
    <dbReference type="NCBI Taxonomy" id="47853"/>
    <lineage>
        <taxon>Bacteria</taxon>
        <taxon>Bacillati</taxon>
        <taxon>Actinomycetota</taxon>
        <taxon>Actinomycetes</taxon>
        <taxon>Micromonosporales</taxon>
        <taxon>Micromonosporaceae</taxon>
        <taxon>Micromonospora</taxon>
    </lineage>
</organism>
<evidence type="ECO:0000313" key="3">
    <source>
        <dbReference type="EMBL" id="SCF43420.1"/>
    </source>
</evidence>
<dbReference type="PANTHER" id="PTHR42883:SF2">
    <property type="entry name" value="THYMIDYLYLTRANSFERASE"/>
    <property type="match status" value="1"/>
</dbReference>
<protein>
    <submittedName>
        <fullName evidence="3">Glucose-1-phosphate thymidylyltransferase</fullName>
        <ecNumber evidence="2">2.7.7.24</ecNumber>
    </submittedName>
</protein>
<accession>A0A1C5ADZ1</accession>
<reference evidence="4" key="2">
    <citation type="submission" date="2016-06" db="EMBL/GenBank/DDBJ databases">
        <authorList>
            <person name="Varghese N."/>
            <person name="Submissions Spin"/>
        </authorList>
    </citation>
    <scope>NUCLEOTIDE SEQUENCE [LARGE SCALE GENOMIC DNA]</scope>
    <source>
        <strain evidence="4">DSM 43168</strain>
    </source>
</reference>